<dbReference type="InterPro" id="IPR001296">
    <property type="entry name" value="Glyco_trans_1"/>
</dbReference>
<sequence length="369" mass="42193">MKRKKYLFIVPSLSKGGAERVVSVLASELTKKERDAVIVTHFWADEEYPVCDNVKIVCLSELNEKDYKKKISIIYLIKLARMLRKAIIQQEPDYILPFLWTTCIRTDLALLGLKLKGRVIQTVRNNPEVFPENRVMKKYRNILVKKSNLTIVQNEQQKHYFPEKHWEKIKVLLNPVSSSLFQVKRHENKAQFNIVGVGRLEKQKNFDLLIDAIADVLSKYTNIKLCIYGEGSMKKELQAHIDRMNLEQQVVLKGRSSDYEEIYGTASLFVLSSNFEGMPNTLLEAMAVGLPCISTNCPTGPSDIIQSGKNGILVPVGNKEKLSKAIETLIQDKELRNHMGMAAKQTILLQYTPEKITQQLIDICENNRK</sequence>
<proteinExistence type="predicted"/>
<dbReference type="AlphaFoldDB" id="A0A414QLV7"/>
<dbReference type="GO" id="GO:0016757">
    <property type="term" value="F:glycosyltransferase activity"/>
    <property type="evidence" value="ECO:0007669"/>
    <property type="project" value="InterPro"/>
</dbReference>
<dbReference type="Proteomes" id="UP000284579">
    <property type="component" value="Unassembled WGS sequence"/>
</dbReference>
<feature type="domain" description="Glycosyl transferase family 1" evidence="1">
    <location>
        <begin position="186"/>
        <end position="345"/>
    </location>
</feature>
<gene>
    <name evidence="2" type="ORF">DW656_12715</name>
</gene>
<evidence type="ECO:0000259" key="1">
    <source>
        <dbReference type="Pfam" id="PF00534"/>
    </source>
</evidence>
<dbReference type="Gene3D" id="3.40.50.2000">
    <property type="entry name" value="Glycogen Phosphorylase B"/>
    <property type="match status" value="2"/>
</dbReference>
<protein>
    <submittedName>
        <fullName evidence="2">Glycosyltransferase family 4 protein</fullName>
    </submittedName>
</protein>
<organism evidence="2 3">
    <name type="scientific">Coprococcus comes</name>
    <dbReference type="NCBI Taxonomy" id="410072"/>
    <lineage>
        <taxon>Bacteria</taxon>
        <taxon>Bacillati</taxon>
        <taxon>Bacillota</taxon>
        <taxon>Clostridia</taxon>
        <taxon>Lachnospirales</taxon>
        <taxon>Lachnospiraceae</taxon>
        <taxon>Coprococcus</taxon>
    </lineage>
</organism>
<dbReference type="EMBL" id="QRHO01000020">
    <property type="protein sequence ID" value="RHF81777.1"/>
    <property type="molecule type" value="Genomic_DNA"/>
</dbReference>
<dbReference type="SUPFAM" id="SSF53756">
    <property type="entry name" value="UDP-Glycosyltransferase/glycogen phosphorylase"/>
    <property type="match status" value="1"/>
</dbReference>
<dbReference type="RefSeq" id="WP_118199410.1">
    <property type="nucleotide sequence ID" value="NZ_QRHO01000020.1"/>
</dbReference>
<keyword evidence="2" id="KW-0808">Transferase</keyword>
<reference evidence="2 3" key="1">
    <citation type="submission" date="2018-08" db="EMBL/GenBank/DDBJ databases">
        <title>A genome reference for cultivated species of the human gut microbiota.</title>
        <authorList>
            <person name="Zou Y."/>
            <person name="Xue W."/>
            <person name="Luo G."/>
        </authorList>
    </citation>
    <scope>NUCLEOTIDE SEQUENCE [LARGE SCALE GENOMIC DNA]</scope>
    <source>
        <strain evidence="2 3">AM23-3</strain>
    </source>
</reference>
<name>A0A414QLV7_9FIRM</name>
<dbReference type="PANTHER" id="PTHR12526:SF630">
    <property type="entry name" value="GLYCOSYLTRANSFERASE"/>
    <property type="match status" value="1"/>
</dbReference>
<dbReference type="PANTHER" id="PTHR12526">
    <property type="entry name" value="GLYCOSYLTRANSFERASE"/>
    <property type="match status" value="1"/>
</dbReference>
<dbReference type="Pfam" id="PF00534">
    <property type="entry name" value="Glycos_transf_1"/>
    <property type="match status" value="1"/>
</dbReference>
<dbReference type="CDD" id="cd03820">
    <property type="entry name" value="GT4_AmsD-like"/>
    <property type="match status" value="1"/>
</dbReference>
<evidence type="ECO:0000313" key="3">
    <source>
        <dbReference type="Proteomes" id="UP000284579"/>
    </source>
</evidence>
<evidence type="ECO:0000313" key="2">
    <source>
        <dbReference type="EMBL" id="RHF81777.1"/>
    </source>
</evidence>
<comment type="caution">
    <text evidence="2">The sequence shown here is derived from an EMBL/GenBank/DDBJ whole genome shotgun (WGS) entry which is preliminary data.</text>
</comment>
<accession>A0A414QLV7</accession>